<organism evidence="2 3">
    <name type="scientific">Helicocarpus griseus UAMH5409</name>
    <dbReference type="NCBI Taxonomy" id="1447875"/>
    <lineage>
        <taxon>Eukaryota</taxon>
        <taxon>Fungi</taxon>
        <taxon>Dikarya</taxon>
        <taxon>Ascomycota</taxon>
        <taxon>Pezizomycotina</taxon>
        <taxon>Eurotiomycetes</taxon>
        <taxon>Eurotiomycetidae</taxon>
        <taxon>Onygenales</taxon>
        <taxon>Ajellomycetaceae</taxon>
        <taxon>Helicocarpus</taxon>
    </lineage>
</organism>
<keyword evidence="3" id="KW-1185">Reference proteome</keyword>
<comment type="caution">
    <text evidence="2">The sequence shown here is derived from an EMBL/GenBank/DDBJ whole genome shotgun (WGS) entry which is preliminary data.</text>
</comment>
<keyword evidence="1" id="KW-0812">Transmembrane</keyword>
<dbReference type="STRING" id="1447875.A0A2B7WRQ1"/>
<feature type="transmembrane region" description="Helical" evidence="1">
    <location>
        <begin position="72"/>
        <end position="93"/>
    </location>
</feature>
<evidence type="ECO:0000313" key="2">
    <source>
        <dbReference type="EMBL" id="PGG99266.1"/>
    </source>
</evidence>
<sequence length="137" mass="14767">MASTLLRLAPLVTTTSSLTLCAAQSLYLGPFLHPSVGGISLLMPLYGLTIGTSVANLFFSEPQALKAAGARELYMGGLVFSVLHFAFVPFVMYPVRDIIEDRSKGKSTGDLKKWLGVHFIRSLVVDLPGWACFLGGF</sequence>
<dbReference type="OrthoDB" id="1523883at2759"/>
<name>A0A2B7WRQ1_9EURO</name>
<evidence type="ECO:0000256" key="1">
    <source>
        <dbReference type="SAM" id="Phobius"/>
    </source>
</evidence>
<dbReference type="Proteomes" id="UP000223968">
    <property type="component" value="Unassembled WGS sequence"/>
</dbReference>
<dbReference type="AlphaFoldDB" id="A0A2B7WRQ1"/>
<keyword evidence="1" id="KW-1133">Transmembrane helix</keyword>
<evidence type="ECO:0008006" key="4">
    <source>
        <dbReference type="Google" id="ProtNLM"/>
    </source>
</evidence>
<feature type="transmembrane region" description="Helical" evidence="1">
    <location>
        <begin position="39"/>
        <end position="60"/>
    </location>
</feature>
<evidence type="ECO:0000313" key="3">
    <source>
        <dbReference type="Proteomes" id="UP000223968"/>
    </source>
</evidence>
<gene>
    <name evidence="2" type="ORF">AJ79_08603</name>
</gene>
<keyword evidence="1" id="KW-0472">Membrane</keyword>
<accession>A0A2B7WRQ1</accession>
<protein>
    <recommendedName>
        <fullName evidence="4">Major facilitator superfamily (MFS) profile domain-containing protein</fullName>
    </recommendedName>
</protein>
<dbReference type="EMBL" id="PDNB01000208">
    <property type="protein sequence ID" value="PGG99266.1"/>
    <property type="molecule type" value="Genomic_DNA"/>
</dbReference>
<proteinExistence type="predicted"/>
<reference evidence="2 3" key="1">
    <citation type="submission" date="2017-10" db="EMBL/GenBank/DDBJ databases">
        <title>Comparative genomics in systemic dimorphic fungi from Ajellomycetaceae.</title>
        <authorList>
            <person name="Munoz J.F."/>
            <person name="Mcewen J.G."/>
            <person name="Clay O.K."/>
            <person name="Cuomo C.A."/>
        </authorList>
    </citation>
    <scope>NUCLEOTIDE SEQUENCE [LARGE SCALE GENOMIC DNA]</scope>
    <source>
        <strain evidence="2 3">UAMH5409</strain>
    </source>
</reference>